<organism evidence="2">
    <name type="scientific">Phage sp. ctL4h4</name>
    <dbReference type="NCBI Taxonomy" id="2828005"/>
    <lineage>
        <taxon>Viruses</taxon>
    </lineage>
</organism>
<keyword evidence="1" id="KW-0472">Membrane</keyword>
<keyword evidence="1" id="KW-1133">Transmembrane helix</keyword>
<proteinExistence type="predicted"/>
<sequence length="110" mass="12447">MFKDLGLSAKAFITLVVVVGGLMIGMFAYDYGKALNTSNPEVDSVMTAVDGNLQKRDVKLSELELVEDSVGNTTPVQMLYYTTDSTKRIIQVNLDKRWWKYHVKDFVVKH</sequence>
<reference evidence="2" key="1">
    <citation type="journal article" date="2021" name="Proc. Natl. Acad. Sci. U.S.A.">
        <title>A Catalog of Tens of Thousands of Viruses from Human Metagenomes Reveals Hidden Associations with Chronic Diseases.</title>
        <authorList>
            <person name="Tisza M.J."/>
            <person name="Buck C.B."/>
        </authorList>
    </citation>
    <scope>NUCLEOTIDE SEQUENCE</scope>
    <source>
        <strain evidence="2">CtL4h4</strain>
    </source>
</reference>
<keyword evidence="1" id="KW-0812">Transmembrane</keyword>
<dbReference type="EMBL" id="BK032819">
    <property type="protein sequence ID" value="DAF62043.1"/>
    <property type="molecule type" value="Genomic_DNA"/>
</dbReference>
<accession>A0A8S5TG93</accession>
<feature type="transmembrane region" description="Helical" evidence="1">
    <location>
        <begin position="12"/>
        <end position="29"/>
    </location>
</feature>
<evidence type="ECO:0000256" key="1">
    <source>
        <dbReference type="SAM" id="Phobius"/>
    </source>
</evidence>
<name>A0A8S5TG93_9VIRU</name>
<protein>
    <submittedName>
        <fullName evidence="2">Uncharacterized protein</fullName>
    </submittedName>
</protein>
<evidence type="ECO:0000313" key="2">
    <source>
        <dbReference type="EMBL" id="DAF62043.1"/>
    </source>
</evidence>